<sequence length="518" mass="55607">MAAAVLVHDKGITLASIPQNDSSPSITPLSLPSRFPPTEEPKITVSPSGHSSCSQPTTTSCGSTMRKAADAGGKDTVCVAVKEGGVRVMEKGEGKWKCINTLDGPNNIRRLVADGDARHLLALGSELVLFDQKRGTRKILDVLNIAEVTLESIAFVPTMLKTLLIPSSTSSTLSLFDIASGKSRLIEPFGSKSSQGIGGVAFSPIVREGEKWRGGLCAVCKQGSSEIALVGLDSPNSSKIVDLGEQIKSVAFLDSSSLAATTISGKILVKDLRSHEKDLSVLSVDQPVISTHALPPSTKKASRGSAATESSSARPNRVAMGESKYTDNASNVPSNLISQSSTGGKAKEPQTSDAPRHEISHHPEHKPRSTSMPTAPASRRNEPSLASSRVVSATQIGEMKRCHTARTPGIEEEPEQEPATSKTDQEREAQPTTDAGDVTLSWALNPPAVRRVEGTKDTNEAMDEMRREIGNLQLDLLRMGRSLRNEIRFAVQPLLEEIRENQQVIAQQRKEIERLRAR</sequence>
<gene>
    <name evidence="3" type="ORF">DB88DRAFT_547876</name>
</gene>
<feature type="coiled-coil region" evidence="1">
    <location>
        <begin position="455"/>
        <end position="518"/>
    </location>
</feature>
<feature type="compositionally biased region" description="Polar residues" evidence="2">
    <location>
        <begin position="45"/>
        <end position="58"/>
    </location>
</feature>
<dbReference type="AlphaFoldDB" id="A0AAD9FQB8"/>
<feature type="compositionally biased region" description="Basic and acidic residues" evidence="2">
    <location>
        <begin position="345"/>
        <end position="362"/>
    </location>
</feature>
<dbReference type="Proteomes" id="UP001182556">
    <property type="component" value="Unassembled WGS sequence"/>
</dbReference>
<feature type="region of interest" description="Disordered" evidence="2">
    <location>
        <begin position="291"/>
        <end position="439"/>
    </location>
</feature>
<keyword evidence="1" id="KW-0175">Coiled coil</keyword>
<feature type="region of interest" description="Disordered" evidence="2">
    <location>
        <begin position="34"/>
        <end position="58"/>
    </location>
</feature>
<keyword evidence="4" id="KW-1185">Reference proteome</keyword>
<comment type="caution">
    <text evidence="3">The sequence shown here is derived from an EMBL/GenBank/DDBJ whole genome shotgun (WGS) entry which is preliminary data.</text>
</comment>
<feature type="compositionally biased region" description="Polar residues" evidence="2">
    <location>
        <begin position="384"/>
        <end position="395"/>
    </location>
</feature>
<evidence type="ECO:0000256" key="2">
    <source>
        <dbReference type="SAM" id="MobiDB-lite"/>
    </source>
</evidence>
<protein>
    <submittedName>
        <fullName evidence="3">Uncharacterized protein</fullName>
    </submittedName>
</protein>
<dbReference type="EMBL" id="JAODAN010000009">
    <property type="protein sequence ID" value="KAK1922212.1"/>
    <property type="molecule type" value="Genomic_DNA"/>
</dbReference>
<dbReference type="SUPFAM" id="SSF50978">
    <property type="entry name" value="WD40 repeat-like"/>
    <property type="match status" value="1"/>
</dbReference>
<evidence type="ECO:0000313" key="3">
    <source>
        <dbReference type="EMBL" id="KAK1922212.1"/>
    </source>
</evidence>
<reference evidence="3" key="1">
    <citation type="submission" date="2023-02" db="EMBL/GenBank/DDBJ databases">
        <title>Identification and recombinant expression of a fungal hydrolase from Papiliotrema laurentii that hydrolyzes apple cutin and clears colloidal polyester polyurethane.</title>
        <authorList>
            <consortium name="DOE Joint Genome Institute"/>
            <person name="Roman V.A."/>
            <person name="Bojanowski C."/>
            <person name="Crable B.R."/>
            <person name="Wagner D.N."/>
            <person name="Hung C.S."/>
            <person name="Nadeau L.J."/>
            <person name="Schratz L."/>
            <person name="Haridas S."/>
            <person name="Pangilinan J."/>
            <person name="Lipzen A."/>
            <person name="Na H."/>
            <person name="Yan M."/>
            <person name="Ng V."/>
            <person name="Grigoriev I.V."/>
            <person name="Spatafora J.W."/>
            <person name="Barlow D."/>
            <person name="Biffinger J."/>
            <person name="Kelley-Loughnane N."/>
            <person name="Varaljay V.A."/>
            <person name="Crookes-Goodson W.J."/>
        </authorList>
    </citation>
    <scope>NUCLEOTIDE SEQUENCE</scope>
    <source>
        <strain evidence="3">5307AH</strain>
    </source>
</reference>
<accession>A0AAD9FQB8</accession>
<evidence type="ECO:0000256" key="1">
    <source>
        <dbReference type="SAM" id="Coils"/>
    </source>
</evidence>
<organism evidence="3 4">
    <name type="scientific">Papiliotrema laurentii</name>
    <name type="common">Cryptococcus laurentii</name>
    <dbReference type="NCBI Taxonomy" id="5418"/>
    <lineage>
        <taxon>Eukaryota</taxon>
        <taxon>Fungi</taxon>
        <taxon>Dikarya</taxon>
        <taxon>Basidiomycota</taxon>
        <taxon>Agaricomycotina</taxon>
        <taxon>Tremellomycetes</taxon>
        <taxon>Tremellales</taxon>
        <taxon>Rhynchogastremaceae</taxon>
        <taxon>Papiliotrema</taxon>
    </lineage>
</organism>
<dbReference type="Gene3D" id="2.130.10.10">
    <property type="entry name" value="YVTN repeat-like/Quinoprotein amine dehydrogenase"/>
    <property type="match status" value="1"/>
</dbReference>
<name>A0AAD9FQB8_PAPLA</name>
<feature type="compositionally biased region" description="Polar residues" evidence="2">
    <location>
        <begin position="326"/>
        <end position="344"/>
    </location>
</feature>
<dbReference type="InterPro" id="IPR015943">
    <property type="entry name" value="WD40/YVTN_repeat-like_dom_sf"/>
</dbReference>
<feature type="compositionally biased region" description="Polar residues" evidence="2">
    <location>
        <begin position="305"/>
        <end position="314"/>
    </location>
</feature>
<dbReference type="InterPro" id="IPR036322">
    <property type="entry name" value="WD40_repeat_dom_sf"/>
</dbReference>
<evidence type="ECO:0000313" key="4">
    <source>
        <dbReference type="Proteomes" id="UP001182556"/>
    </source>
</evidence>
<proteinExistence type="predicted"/>